<dbReference type="GO" id="GO:0008270">
    <property type="term" value="F:zinc ion binding"/>
    <property type="evidence" value="ECO:0007669"/>
    <property type="project" value="UniProtKB-KW"/>
</dbReference>
<feature type="transmembrane region" description="Helical" evidence="2">
    <location>
        <begin position="202"/>
        <end position="222"/>
    </location>
</feature>
<dbReference type="PANTHER" id="PTHR12109">
    <property type="entry name" value="RING FINGER PROTEIN 141-RELATED"/>
    <property type="match status" value="1"/>
</dbReference>
<evidence type="ECO:0000256" key="1">
    <source>
        <dbReference type="PROSITE-ProRule" id="PRU00175"/>
    </source>
</evidence>
<proteinExistence type="predicted"/>
<dbReference type="InterPro" id="IPR001841">
    <property type="entry name" value="Znf_RING"/>
</dbReference>
<dbReference type="FunFam" id="3.30.40.10:FF:001171">
    <property type="entry name" value="Uncharacterized protein"/>
    <property type="match status" value="1"/>
</dbReference>
<keyword evidence="5" id="KW-1185">Reference proteome</keyword>
<dbReference type="PANTHER" id="PTHR12109:SF5">
    <property type="entry name" value="RING-TYPE DOMAIN-CONTAINING PROTEIN"/>
    <property type="match status" value="1"/>
</dbReference>
<organism evidence="4 5">
    <name type="scientific">Paramecium sonneborni</name>
    <dbReference type="NCBI Taxonomy" id="65129"/>
    <lineage>
        <taxon>Eukaryota</taxon>
        <taxon>Sar</taxon>
        <taxon>Alveolata</taxon>
        <taxon>Ciliophora</taxon>
        <taxon>Intramacronucleata</taxon>
        <taxon>Oligohymenophorea</taxon>
        <taxon>Peniculida</taxon>
        <taxon>Parameciidae</taxon>
        <taxon>Paramecium</taxon>
    </lineage>
</organism>
<accession>A0A8S1KN36</accession>
<dbReference type="SMART" id="SM00184">
    <property type="entry name" value="RING"/>
    <property type="match status" value="1"/>
</dbReference>
<feature type="transmembrane region" description="Helical" evidence="2">
    <location>
        <begin position="98"/>
        <end position="115"/>
    </location>
</feature>
<dbReference type="Proteomes" id="UP000692954">
    <property type="component" value="Unassembled WGS sequence"/>
</dbReference>
<evidence type="ECO:0000256" key="2">
    <source>
        <dbReference type="SAM" id="Phobius"/>
    </source>
</evidence>
<keyword evidence="2" id="KW-0812">Transmembrane</keyword>
<dbReference type="EMBL" id="CAJJDN010000008">
    <property type="protein sequence ID" value="CAD8054382.1"/>
    <property type="molecule type" value="Genomic_DNA"/>
</dbReference>
<keyword evidence="2" id="KW-1133">Transmembrane helix</keyword>
<keyword evidence="1" id="KW-0863">Zinc-finger</keyword>
<keyword evidence="1" id="KW-0862">Zinc</keyword>
<feature type="domain" description="RING-type" evidence="3">
    <location>
        <begin position="361"/>
        <end position="400"/>
    </location>
</feature>
<keyword evidence="2" id="KW-0472">Membrane</keyword>
<evidence type="ECO:0000259" key="3">
    <source>
        <dbReference type="PROSITE" id="PS50089"/>
    </source>
</evidence>
<keyword evidence="1" id="KW-0479">Metal-binding</keyword>
<evidence type="ECO:0000313" key="5">
    <source>
        <dbReference type="Proteomes" id="UP000692954"/>
    </source>
</evidence>
<feature type="transmembrane region" description="Helical" evidence="2">
    <location>
        <begin position="242"/>
        <end position="261"/>
    </location>
</feature>
<evidence type="ECO:0000313" key="4">
    <source>
        <dbReference type="EMBL" id="CAD8054382.1"/>
    </source>
</evidence>
<comment type="caution">
    <text evidence="4">The sequence shown here is derived from an EMBL/GenBank/DDBJ whole genome shotgun (WGS) entry which is preliminary data.</text>
</comment>
<protein>
    <recommendedName>
        <fullName evidence="3">RING-type domain-containing protein</fullName>
    </recommendedName>
</protein>
<feature type="transmembrane region" description="Helical" evidence="2">
    <location>
        <begin position="72"/>
        <end position="92"/>
    </location>
</feature>
<dbReference type="Pfam" id="PF13920">
    <property type="entry name" value="zf-C3HC4_3"/>
    <property type="match status" value="1"/>
</dbReference>
<reference evidence="4" key="1">
    <citation type="submission" date="2021-01" db="EMBL/GenBank/DDBJ databases">
        <authorList>
            <consortium name="Genoscope - CEA"/>
            <person name="William W."/>
        </authorList>
    </citation>
    <scope>NUCLEOTIDE SEQUENCE</scope>
</reference>
<name>A0A8S1KN36_9CILI</name>
<dbReference type="OrthoDB" id="3045089at2759"/>
<feature type="transmembrane region" description="Helical" evidence="2">
    <location>
        <begin position="41"/>
        <end position="60"/>
    </location>
</feature>
<feature type="transmembrane region" description="Helical" evidence="2">
    <location>
        <begin position="127"/>
        <end position="148"/>
    </location>
</feature>
<dbReference type="InterPro" id="IPR047126">
    <property type="entry name" value="RNF141-like"/>
</dbReference>
<gene>
    <name evidence="4" type="ORF">PSON_ATCC_30995.1.T0080268</name>
</gene>
<dbReference type="PROSITE" id="PS50089">
    <property type="entry name" value="ZF_RING_2"/>
    <property type="match status" value="1"/>
</dbReference>
<dbReference type="AlphaFoldDB" id="A0A8S1KN36"/>
<sequence length="427" mass="50449">MRENNSTNVNMKIWQLMFLQQISQSYQIIYLSYLIWQFDSLYLMSQYWMLDIFMLTALGLLKIKFKAIVNNLIMDTLIGSVLKLLLLINVKYYQRFQIQYFSYAVMAYYFIRVLVQNIRKISNNQQISQYSFIVQGIKLLFVLQIMLITMKLTKTITWNWYSVFSISWGLLIISFIVYFVFLLSIGETIVDYVRNRSNKTQLIGGIWFSLYMNSFSILPMWFLLEVSWHEETKLSSTTSTLFLVLIIYNGLILSGLLLFFSHIKLYMIELKVSSSPQTNQNKQKQSFFKVDIPYKIVQISSTYFDIIRYQKNTITVHHSNQSVVHQKTKLKAFEFVGKTEQLQSPAAERDLELIKQCEDKCQICYDIEPNIVLLPCQHGGICEECIIKWLEKQKNCYICREKIEKYLRIAKSNEEGKFTIRDIAICD</sequence>
<feature type="transmembrane region" description="Helical" evidence="2">
    <location>
        <begin position="160"/>
        <end position="181"/>
    </location>
</feature>